<dbReference type="RefSeq" id="WP_019738307.1">
    <property type="nucleotide sequence ID" value="NZ_LFOE01000003.1"/>
</dbReference>
<dbReference type="PATRIC" id="fig|354243.3.peg.883"/>
<sequence>MTSIKQFLCGSAVVGMVAGTGAAIGAPIGHVGPSAMEWLLAAEHVLLIGTDGTNLDKILQYAYGDDSGFKTAMDQGITGAATEVNHTTISGPSWSTILTGVWDDKHGVFNNVFYPQPYDQWPTVFNLLEAHDPNINTSVIADWDYINGIGAAGAFPADNNLFVPFQDSWADTDAEVTAQTIAQILATKDNPLDISSFLFSYQVQVDEAGHSFGGGSEEYAQAVMNVGANIQQILAAVDEARAETGDTWSIIITTDHGHQQSLGVGHGFQSPNETTQFVIFDQGGDSATDGSQNLNYSIADITPTILALLGAPMRSDFDGSPMFLDPDIVNSTVAPDDLKQALLSAIAMYGYPNIGNDITLAIRTVVGTIPYLLNGVVNDIDKFLQTIVDQDIFLISGLAEFAQQVNDFVGGLVVDTTQLMAKGVALLTGSGVIAPTDPPLSGSAEFSELPGLLAADHNIFAPDGLLGGFDLSWLDGSELLS</sequence>
<organism evidence="1 3">
    <name type="scientific">Mycolicibacter kumamotonensis</name>
    <dbReference type="NCBI Taxonomy" id="354243"/>
    <lineage>
        <taxon>Bacteria</taxon>
        <taxon>Bacillati</taxon>
        <taxon>Actinomycetota</taxon>
        <taxon>Actinomycetes</taxon>
        <taxon>Mycobacteriales</taxon>
        <taxon>Mycobacteriaceae</taxon>
        <taxon>Mycolicibacter</taxon>
    </lineage>
</organism>
<dbReference type="EMBL" id="LFOE01000003">
    <property type="protein sequence ID" value="OBY33038.1"/>
    <property type="molecule type" value="Genomic_DNA"/>
</dbReference>
<evidence type="ECO:0000313" key="3">
    <source>
        <dbReference type="Proteomes" id="UP000092668"/>
    </source>
</evidence>
<dbReference type="Pfam" id="PF01663">
    <property type="entry name" value="Phosphodiest"/>
    <property type="match status" value="1"/>
</dbReference>
<dbReference type="AlphaFoldDB" id="A0A1B8SJZ0"/>
<dbReference type="InterPro" id="IPR017850">
    <property type="entry name" value="Alkaline_phosphatase_core_sf"/>
</dbReference>
<accession>A0A1B8SJZ0</accession>
<dbReference type="PANTHER" id="PTHR10151:SF120">
    <property type="entry name" value="BIS(5'-ADENOSYL)-TRIPHOSPHATASE"/>
    <property type="match status" value="1"/>
</dbReference>
<dbReference type="STRING" id="354243.BST28_05495"/>
<gene>
    <name evidence="1" type="ORF">ACT18_04180</name>
    <name evidence="2" type="ORF">BST28_05495</name>
</gene>
<dbReference type="PANTHER" id="PTHR10151">
    <property type="entry name" value="ECTONUCLEOTIDE PYROPHOSPHATASE/PHOSPHODIESTERASE"/>
    <property type="match status" value="1"/>
</dbReference>
<dbReference type="SUPFAM" id="SSF53649">
    <property type="entry name" value="Alkaline phosphatase-like"/>
    <property type="match status" value="1"/>
</dbReference>
<evidence type="ECO:0000313" key="4">
    <source>
        <dbReference type="Proteomes" id="UP000192713"/>
    </source>
</evidence>
<dbReference type="Proteomes" id="UP000192713">
    <property type="component" value="Unassembled WGS sequence"/>
</dbReference>
<protein>
    <submittedName>
        <fullName evidence="1">Phosphodiesterase</fullName>
    </submittedName>
</protein>
<comment type="caution">
    <text evidence="1">The sequence shown here is derived from an EMBL/GenBank/DDBJ whole genome shotgun (WGS) entry which is preliminary data.</text>
</comment>
<dbReference type="OrthoDB" id="1956004at2"/>
<dbReference type="EMBL" id="MVHU01000005">
    <property type="protein sequence ID" value="ORA81924.1"/>
    <property type="molecule type" value="Genomic_DNA"/>
</dbReference>
<dbReference type="Proteomes" id="UP000092668">
    <property type="component" value="Unassembled WGS sequence"/>
</dbReference>
<evidence type="ECO:0000313" key="2">
    <source>
        <dbReference type="EMBL" id="ORA81924.1"/>
    </source>
</evidence>
<reference evidence="1 3" key="1">
    <citation type="submission" date="2015-06" db="EMBL/GenBank/DDBJ databases">
        <title>Genome sequence of Mycobacterium kumamotonense strain Roo.</title>
        <authorList>
            <person name="Greninger A.L."/>
            <person name="Cunningham G."/>
            <person name="Miller S."/>
        </authorList>
    </citation>
    <scope>NUCLEOTIDE SEQUENCE [LARGE SCALE GENOMIC DNA]</scope>
    <source>
        <strain evidence="1 3">Roo</strain>
    </source>
</reference>
<proteinExistence type="predicted"/>
<dbReference type="InterPro" id="IPR002591">
    <property type="entry name" value="Phosphodiest/P_Trfase"/>
</dbReference>
<name>A0A1B8SJZ0_9MYCO</name>
<evidence type="ECO:0000313" key="1">
    <source>
        <dbReference type="EMBL" id="OBY33038.1"/>
    </source>
</evidence>
<keyword evidence="3" id="KW-1185">Reference proteome</keyword>
<reference evidence="2 4" key="2">
    <citation type="submission" date="2017-02" db="EMBL/GenBank/DDBJ databases">
        <title>The new phylogeny of genus Mycobacterium.</title>
        <authorList>
            <person name="Tortoli E."/>
            <person name="Trovato A."/>
            <person name="Cirillo D.M."/>
        </authorList>
    </citation>
    <scope>NUCLEOTIDE SEQUENCE [LARGE SCALE GENOMIC DNA]</scope>
    <source>
        <strain evidence="2 4">DSM 45093</strain>
    </source>
</reference>
<dbReference type="Gene3D" id="3.40.720.10">
    <property type="entry name" value="Alkaline Phosphatase, subunit A"/>
    <property type="match status" value="2"/>
</dbReference>
<dbReference type="GO" id="GO:0016787">
    <property type="term" value="F:hydrolase activity"/>
    <property type="evidence" value="ECO:0007669"/>
    <property type="project" value="UniProtKB-ARBA"/>
</dbReference>